<dbReference type="RefSeq" id="WP_344837477.1">
    <property type="nucleotide sequence ID" value="NZ_BAAAUV010000031.1"/>
</dbReference>
<evidence type="ECO:0000313" key="1">
    <source>
        <dbReference type="EMBL" id="GAA3236860.1"/>
    </source>
</evidence>
<dbReference type="SUPFAM" id="SSF48452">
    <property type="entry name" value="TPR-like"/>
    <property type="match status" value="1"/>
</dbReference>
<dbReference type="Proteomes" id="UP001501237">
    <property type="component" value="Unassembled WGS sequence"/>
</dbReference>
<proteinExistence type="predicted"/>
<comment type="caution">
    <text evidence="1">The sequence shown here is derived from an EMBL/GenBank/DDBJ whole genome shotgun (WGS) entry which is preliminary data.</text>
</comment>
<dbReference type="InterPro" id="IPR011990">
    <property type="entry name" value="TPR-like_helical_dom_sf"/>
</dbReference>
<evidence type="ECO:0008006" key="3">
    <source>
        <dbReference type="Google" id="ProtNLM"/>
    </source>
</evidence>
<protein>
    <recommendedName>
        <fullName evidence="3">Tetratricopeptide repeat protein</fullName>
    </recommendedName>
</protein>
<keyword evidence="2" id="KW-1185">Reference proteome</keyword>
<evidence type="ECO:0000313" key="2">
    <source>
        <dbReference type="Proteomes" id="UP001501237"/>
    </source>
</evidence>
<dbReference type="Gene3D" id="1.25.40.10">
    <property type="entry name" value="Tetratricopeptide repeat domain"/>
    <property type="match status" value="1"/>
</dbReference>
<accession>A0ABP6QJZ3</accession>
<reference evidence="2" key="1">
    <citation type="journal article" date="2019" name="Int. J. Syst. Evol. Microbiol.">
        <title>The Global Catalogue of Microorganisms (GCM) 10K type strain sequencing project: providing services to taxonomists for standard genome sequencing and annotation.</title>
        <authorList>
            <consortium name="The Broad Institute Genomics Platform"/>
            <consortium name="The Broad Institute Genome Sequencing Center for Infectious Disease"/>
            <person name="Wu L."/>
            <person name="Ma J."/>
        </authorList>
    </citation>
    <scope>NUCLEOTIDE SEQUENCE [LARGE SCALE GENOMIC DNA]</scope>
    <source>
        <strain evidence="2">JCM 9377</strain>
    </source>
</reference>
<gene>
    <name evidence="1" type="ORF">GCM10010468_71310</name>
</gene>
<dbReference type="EMBL" id="BAAAUV010000031">
    <property type="protein sequence ID" value="GAA3236860.1"/>
    <property type="molecule type" value="Genomic_DNA"/>
</dbReference>
<sequence length="187" mass="20529">MTHVTEADLDDLEFDTLRTGEHRAAAVRLTEMADTAEPSQGGVSRAKVLLRAGEQFQHAGDHVRAAEVYRLAIEDGGEVYGDPRVYLADALLKLGETEESLSLLAQIRESKPTDPEVYRVVAEVLYEHGDLLGAHTWSTEGADLILAQPEASRGDAADSLEGLLRMRFRARVDLGRPEDEYDALLDA</sequence>
<organism evidence="1 2">
    <name type="scientific">Actinocorallia longicatena</name>
    <dbReference type="NCBI Taxonomy" id="111803"/>
    <lineage>
        <taxon>Bacteria</taxon>
        <taxon>Bacillati</taxon>
        <taxon>Actinomycetota</taxon>
        <taxon>Actinomycetes</taxon>
        <taxon>Streptosporangiales</taxon>
        <taxon>Thermomonosporaceae</taxon>
        <taxon>Actinocorallia</taxon>
    </lineage>
</organism>
<dbReference type="Pfam" id="PF14559">
    <property type="entry name" value="TPR_19"/>
    <property type="match status" value="1"/>
</dbReference>
<name>A0ABP6QJZ3_9ACTN</name>